<dbReference type="Gene3D" id="3.10.180.10">
    <property type="entry name" value="2,3-Dihydroxybiphenyl 1,2-Dioxygenase, domain 1"/>
    <property type="match status" value="2"/>
</dbReference>
<reference evidence="2 3" key="1">
    <citation type="submission" date="2019-07" db="EMBL/GenBank/DDBJ databases">
        <title>Whole genome shotgun sequence of Aeromicrobium flavum NBRC 107625.</title>
        <authorList>
            <person name="Hosoyama A."/>
            <person name="Uohara A."/>
            <person name="Ohji S."/>
            <person name="Ichikawa N."/>
        </authorList>
    </citation>
    <scope>NUCLEOTIDE SEQUENCE [LARGE SCALE GENOMIC DNA]</scope>
    <source>
        <strain evidence="2 3">NBRC 107625</strain>
    </source>
</reference>
<gene>
    <name evidence="2" type="ORF">AFL01nite_14430</name>
</gene>
<evidence type="ECO:0000313" key="3">
    <source>
        <dbReference type="Proteomes" id="UP000321769"/>
    </source>
</evidence>
<dbReference type="EMBL" id="BJZQ01000005">
    <property type="protein sequence ID" value="GEO89116.1"/>
    <property type="molecule type" value="Genomic_DNA"/>
</dbReference>
<accession>A0A512HUI7</accession>
<dbReference type="PANTHER" id="PTHR35908">
    <property type="entry name" value="HYPOTHETICAL FUSION PROTEIN"/>
    <property type="match status" value="1"/>
</dbReference>
<dbReference type="PANTHER" id="PTHR35908:SF1">
    <property type="entry name" value="CONSERVED PROTEIN"/>
    <property type="match status" value="1"/>
</dbReference>
<evidence type="ECO:0000259" key="1">
    <source>
        <dbReference type="PROSITE" id="PS51819"/>
    </source>
</evidence>
<dbReference type="Pfam" id="PF18029">
    <property type="entry name" value="Glyoxalase_6"/>
    <property type="match status" value="2"/>
</dbReference>
<dbReference type="InterPro" id="IPR029068">
    <property type="entry name" value="Glyas_Bleomycin-R_OHBP_Dase"/>
</dbReference>
<dbReference type="CDD" id="cd06587">
    <property type="entry name" value="VOC"/>
    <property type="match status" value="2"/>
</dbReference>
<evidence type="ECO:0000313" key="2">
    <source>
        <dbReference type="EMBL" id="GEO89116.1"/>
    </source>
</evidence>
<dbReference type="Proteomes" id="UP000321769">
    <property type="component" value="Unassembled WGS sequence"/>
</dbReference>
<keyword evidence="3" id="KW-1185">Reference proteome</keyword>
<protein>
    <recommendedName>
        <fullName evidence="1">VOC domain-containing protein</fullName>
    </recommendedName>
</protein>
<dbReference type="AlphaFoldDB" id="A0A512HUI7"/>
<dbReference type="PROSITE" id="PS51819">
    <property type="entry name" value="VOC"/>
    <property type="match status" value="1"/>
</dbReference>
<dbReference type="SUPFAM" id="SSF54593">
    <property type="entry name" value="Glyoxalase/Bleomycin resistance protein/Dihydroxybiphenyl dioxygenase"/>
    <property type="match status" value="2"/>
</dbReference>
<comment type="caution">
    <text evidence="2">The sequence shown here is derived from an EMBL/GenBank/DDBJ whole genome shotgun (WGS) entry which is preliminary data.</text>
</comment>
<proteinExistence type="predicted"/>
<dbReference type="InterPro" id="IPR041581">
    <property type="entry name" value="Glyoxalase_6"/>
</dbReference>
<name>A0A512HUI7_9ACTN</name>
<organism evidence="2 3">
    <name type="scientific">Aeromicrobium flavum</name>
    <dbReference type="NCBI Taxonomy" id="416568"/>
    <lineage>
        <taxon>Bacteria</taxon>
        <taxon>Bacillati</taxon>
        <taxon>Actinomycetota</taxon>
        <taxon>Actinomycetes</taxon>
        <taxon>Propionibacteriales</taxon>
        <taxon>Nocardioidaceae</taxon>
        <taxon>Aeromicrobium</taxon>
    </lineage>
</organism>
<feature type="domain" description="VOC" evidence="1">
    <location>
        <begin position="130"/>
        <end position="242"/>
    </location>
</feature>
<sequence length="243" mass="26631">MALMSSRVEALVIDANDPARLAAFWARILDREITESDDDDGVLTLLAPDHTTFTIDIEPTRHPRTMRNRMHVDLTSATPEAQQATVDLALTLGASHLDVGQLPTDTHVVLADPEGNEFCVLPADNRFTAGCGRIGALSCDGTRAVGEFWQAALDWIMVWDEGDETAIQSPHGGTKISWGGPPVMDKPEKNRWHLDLRPHGDQEAEVERLEALGATRTDIGQGKVDWIVMRDPDGNEFCVLSAT</sequence>
<dbReference type="InterPro" id="IPR037523">
    <property type="entry name" value="VOC_core"/>
</dbReference>